<evidence type="ECO:0000256" key="1">
    <source>
        <dbReference type="ARBA" id="ARBA00003761"/>
    </source>
</evidence>
<dbReference type="PANTHER" id="PTHR45266">
    <property type="entry name" value="OXALOACETATE DECARBOXYLASE ALPHA CHAIN"/>
    <property type="match status" value="1"/>
</dbReference>
<dbReference type="PRINTS" id="PR01071">
    <property type="entry name" value="ACOABIOTINCC"/>
</dbReference>
<evidence type="ECO:0000256" key="3">
    <source>
        <dbReference type="ARBA" id="ARBA00023267"/>
    </source>
</evidence>
<dbReference type="STRING" id="90241.B0682_06810"/>
<proteinExistence type="predicted"/>
<keyword evidence="4" id="KW-0276">Fatty acid metabolism</keyword>
<dbReference type="GO" id="GO:0006633">
    <property type="term" value="P:fatty acid biosynthetic process"/>
    <property type="evidence" value="ECO:0007669"/>
    <property type="project" value="UniProtKB-UniPathway"/>
</dbReference>
<dbReference type="UniPathway" id="UPA00094"/>
<dbReference type="AlphaFoldDB" id="A0A1T0CDD5"/>
<dbReference type="PANTHER" id="PTHR45266:SF3">
    <property type="entry name" value="OXALOACETATE DECARBOXYLASE ALPHA CHAIN"/>
    <property type="match status" value="1"/>
</dbReference>
<reference evidence="7 8" key="1">
    <citation type="submission" date="2017-02" db="EMBL/GenBank/DDBJ databases">
        <title>Draft genome sequence of Moraxella lincolnii CCUG 9405T type strain.</title>
        <authorList>
            <person name="Salva-Serra F."/>
            <person name="Engstrom-Jakobsson H."/>
            <person name="Thorell K."/>
            <person name="Jaen-Luchoro D."/>
            <person name="Gonzales-Siles L."/>
            <person name="Karlsson R."/>
            <person name="Yazdan S."/>
            <person name="Boulund F."/>
            <person name="Johnning A."/>
            <person name="Engstrand L."/>
            <person name="Kristiansson E."/>
            <person name="Moore E."/>
        </authorList>
    </citation>
    <scope>NUCLEOTIDE SEQUENCE [LARGE SCALE GENOMIC DNA]</scope>
    <source>
        <strain evidence="7 8">CCUG 9405</strain>
    </source>
</reference>
<keyword evidence="8" id="KW-1185">Reference proteome</keyword>
<dbReference type="GO" id="GO:0003989">
    <property type="term" value="F:acetyl-CoA carboxylase activity"/>
    <property type="evidence" value="ECO:0007669"/>
    <property type="project" value="InterPro"/>
</dbReference>
<name>A0A1T0CDD5_9GAMM</name>
<comment type="caution">
    <text evidence="7">The sequence shown here is derived from an EMBL/GenBank/DDBJ whole genome shotgun (WGS) entry which is preliminary data.</text>
</comment>
<protein>
    <recommendedName>
        <fullName evidence="2 4">Biotin carboxyl carrier protein of acetyl-CoA carboxylase</fullName>
    </recommendedName>
</protein>
<comment type="function">
    <text evidence="1 4">This protein is a component of the acetyl coenzyme A carboxylase complex; first, biotin carboxylase catalyzes the carboxylation of the carrier protein and then the transcarboxylase transfers the carboxyl group to form malonyl-CoA.</text>
</comment>
<evidence type="ECO:0000256" key="2">
    <source>
        <dbReference type="ARBA" id="ARBA00017562"/>
    </source>
</evidence>
<dbReference type="RefSeq" id="WP_078307695.1">
    <property type="nucleotide sequence ID" value="NZ_CP147511.1"/>
</dbReference>
<dbReference type="InterPro" id="IPR001249">
    <property type="entry name" value="AcCoA_biotinCC"/>
</dbReference>
<dbReference type="Pfam" id="PF00364">
    <property type="entry name" value="Biotin_lipoyl"/>
    <property type="match status" value="1"/>
</dbReference>
<dbReference type="Gene3D" id="2.40.50.100">
    <property type="match status" value="1"/>
</dbReference>
<dbReference type="Proteomes" id="UP000191094">
    <property type="component" value="Unassembled WGS sequence"/>
</dbReference>
<accession>A0A1T0CDD5</accession>
<sequence>MDIDLTQLKQLIAIAENANIGQLEISDGDQRISIICQSPIFTLLPAFNTASSLVAPQHHQAHTPSSLDATAPTVSASHMSASDVSCSDNLNPNASNPSTSSPAISSADVTNIITVTSPMVGTFYRSAEPDTPPFVNEGDDVAVGDTLCIVEAMKILHEVKAEQAGKIQHITVNDGDMVEYGQTLFELQPTGV</sequence>
<keyword evidence="4" id="KW-0444">Lipid biosynthesis</keyword>
<feature type="region of interest" description="Disordered" evidence="5">
    <location>
        <begin position="82"/>
        <end position="104"/>
    </location>
</feature>
<dbReference type="InterPro" id="IPR011053">
    <property type="entry name" value="Single_hybrid_motif"/>
</dbReference>
<keyword evidence="4" id="KW-0443">Lipid metabolism</keyword>
<evidence type="ECO:0000259" key="6">
    <source>
        <dbReference type="PROSITE" id="PS50968"/>
    </source>
</evidence>
<comment type="pathway">
    <text evidence="4">Lipid metabolism; fatty acid biosynthesis.</text>
</comment>
<dbReference type="GO" id="GO:0009317">
    <property type="term" value="C:acetyl-CoA carboxylase complex"/>
    <property type="evidence" value="ECO:0007669"/>
    <property type="project" value="InterPro"/>
</dbReference>
<dbReference type="EMBL" id="MUYT01000008">
    <property type="protein sequence ID" value="OOS20334.1"/>
    <property type="molecule type" value="Genomic_DNA"/>
</dbReference>
<organism evidence="7 8">
    <name type="scientific">Lwoffella lincolnii</name>
    <dbReference type="NCBI Taxonomy" id="90241"/>
    <lineage>
        <taxon>Bacteria</taxon>
        <taxon>Pseudomonadati</taxon>
        <taxon>Pseudomonadota</taxon>
        <taxon>Gammaproteobacteria</taxon>
        <taxon>Moraxellales</taxon>
        <taxon>Moraxellaceae</taxon>
        <taxon>Lwoffella</taxon>
    </lineage>
</organism>
<evidence type="ECO:0000256" key="5">
    <source>
        <dbReference type="SAM" id="MobiDB-lite"/>
    </source>
</evidence>
<keyword evidence="3 4" id="KW-0092">Biotin</keyword>
<feature type="domain" description="Lipoyl-binding" evidence="6">
    <location>
        <begin position="112"/>
        <end position="188"/>
    </location>
</feature>
<evidence type="ECO:0000256" key="4">
    <source>
        <dbReference type="RuleBase" id="RU364072"/>
    </source>
</evidence>
<feature type="compositionally biased region" description="Low complexity" evidence="5">
    <location>
        <begin position="91"/>
        <end position="104"/>
    </location>
</feature>
<dbReference type="OrthoDB" id="9811735at2"/>
<dbReference type="InterPro" id="IPR050709">
    <property type="entry name" value="Biotin_Carboxyl_Carrier/Decarb"/>
</dbReference>
<gene>
    <name evidence="7" type="ORF">B0682_06810</name>
</gene>
<dbReference type="SUPFAM" id="SSF51230">
    <property type="entry name" value="Single hybrid motif"/>
    <property type="match status" value="1"/>
</dbReference>
<evidence type="ECO:0000313" key="8">
    <source>
        <dbReference type="Proteomes" id="UP000191094"/>
    </source>
</evidence>
<dbReference type="CDD" id="cd06850">
    <property type="entry name" value="biotinyl_domain"/>
    <property type="match status" value="1"/>
</dbReference>
<evidence type="ECO:0000313" key="7">
    <source>
        <dbReference type="EMBL" id="OOS20334.1"/>
    </source>
</evidence>
<dbReference type="InterPro" id="IPR000089">
    <property type="entry name" value="Biotin_lipoyl"/>
</dbReference>
<keyword evidence="4" id="KW-0275">Fatty acid biosynthesis</keyword>
<dbReference type="PROSITE" id="PS50968">
    <property type="entry name" value="BIOTINYL_LIPOYL"/>
    <property type="match status" value="1"/>
</dbReference>
<dbReference type="FunFam" id="2.40.50.100:FF:000003">
    <property type="entry name" value="Acetyl-CoA carboxylase biotin carboxyl carrier protein"/>
    <property type="match status" value="1"/>
</dbReference>